<dbReference type="EMBL" id="LLXL01000352">
    <property type="protein sequence ID" value="PKK73684.1"/>
    <property type="molecule type" value="Genomic_DNA"/>
</dbReference>
<gene>
    <name evidence="2" type="primary">HMG165</name>
    <name evidence="3" type="ORF">RhiirC2_775686</name>
</gene>
<protein>
    <submittedName>
        <fullName evidence="2">MATA-HMG</fullName>
    </submittedName>
</protein>
<dbReference type="InterPro" id="IPR036910">
    <property type="entry name" value="HMG_box_dom_sf"/>
</dbReference>
<reference evidence="2" key="1">
    <citation type="submission" date="2015-06" db="EMBL/GenBank/DDBJ databases">
        <title>Evolution and Diversity of Sexually-Related Genes in an Arbuscular Mycorrhizal Fungi.</title>
        <authorList>
            <person name="Charron P."/>
            <person name="Marton T."/>
            <person name="Corradi N."/>
        </authorList>
    </citation>
    <scope>NUCLEOTIDE SEQUENCE</scope>
    <source>
        <strain evidence="2">C2</strain>
    </source>
</reference>
<feature type="domain" description="HMG box" evidence="1">
    <location>
        <begin position="48"/>
        <end position="100"/>
    </location>
</feature>
<proteinExistence type="predicted"/>
<evidence type="ECO:0000313" key="2">
    <source>
        <dbReference type="EMBL" id="ANQ32758.1"/>
    </source>
</evidence>
<dbReference type="Gene3D" id="1.10.30.10">
    <property type="entry name" value="High mobility group box domain"/>
    <property type="match status" value="1"/>
</dbReference>
<evidence type="ECO:0000313" key="4">
    <source>
        <dbReference type="Proteomes" id="UP000233469"/>
    </source>
</evidence>
<dbReference type="SUPFAM" id="SSF47095">
    <property type="entry name" value="HMG-box"/>
    <property type="match status" value="1"/>
</dbReference>
<name>A0A1B1EVD3_9GLOM</name>
<sequence length="267" mass="31229">MNVSNLNSENLSNVISNNILPRVILPFPPNITAYEIANKRLRSNIRSKAPNAFFIYRKVFMDHLLSLDHKFKMTDVSKLASEHWKNETQEVITTYKKISKQVEKELNNIRNKNLVYANDIEKHKFMKRKESKSIGECTISTFSINEKSSTNEIDNSKNKINNGGINCSKPNSIKILKYLQPRLSPNFNFNSILDDNIMRLYDNELTISSIDCQISNDSNINNCYDYDYDYDYDYGHKKLYDPTTIINNSQDHFGDHNLEWYLNDFDH</sequence>
<reference evidence="3 4" key="2">
    <citation type="submission" date="2016-04" db="EMBL/GenBank/DDBJ databases">
        <title>Genome analyses suggest a sexual origin of heterokaryosis in a supposedly ancient asexual fungus.</title>
        <authorList>
            <person name="Ropars J."/>
            <person name="Sedzielewska K."/>
            <person name="Noel J."/>
            <person name="Charron P."/>
            <person name="Farinelli L."/>
            <person name="Marton T."/>
            <person name="Kruger M."/>
            <person name="Pelin A."/>
            <person name="Brachmann A."/>
            <person name="Corradi N."/>
        </authorList>
    </citation>
    <scope>NUCLEOTIDE SEQUENCE [LARGE SCALE GENOMIC DNA]</scope>
    <source>
        <strain evidence="3 4">C2</strain>
    </source>
</reference>
<evidence type="ECO:0000313" key="3">
    <source>
        <dbReference type="EMBL" id="PKK73684.1"/>
    </source>
</evidence>
<dbReference type="VEuPathDB" id="FungiDB:RhiirA1_452485"/>
<dbReference type="Proteomes" id="UP000233469">
    <property type="component" value="Unassembled WGS sequence"/>
</dbReference>
<dbReference type="OrthoDB" id="6247875at2759"/>
<evidence type="ECO:0000259" key="1">
    <source>
        <dbReference type="Pfam" id="PF00505"/>
    </source>
</evidence>
<dbReference type="VEuPathDB" id="FungiDB:RhiirFUN_002686"/>
<dbReference type="AlphaFoldDB" id="A0A1B1EVD3"/>
<dbReference type="InterPro" id="IPR009071">
    <property type="entry name" value="HMG_box_dom"/>
</dbReference>
<organism evidence="2">
    <name type="scientific">Rhizophagus irregularis</name>
    <dbReference type="NCBI Taxonomy" id="588596"/>
    <lineage>
        <taxon>Eukaryota</taxon>
        <taxon>Fungi</taxon>
        <taxon>Fungi incertae sedis</taxon>
        <taxon>Mucoromycota</taxon>
        <taxon>Glomeromycotina</taxon>
        <taxon>Glomeromycetes</taxon>
        <taxon>Glomerales</taxon>
        <taxon>Glomeraceae</taxon>
        <taxon>Rhizophagus</taxon>
    </lineage>
</organism>
<dbReference type="VEuPathDB" id="FungiDB:FUN_002602"/>
<accession>A0A1B1EVD3</accession>
<dbReference type="Pfam" id="PF00505">
    <property type="entry name" value="HMG_box"/>
    <property type="match status" value="1"/>
</dbReference>
<reference evidence="3 4" key="3">
    <citation type="submission" date="2017-10" db="EMBL/GenBank/DDBJ databases">
        <title>Extensive intraspecific genome diversity in a model arbuscular mycorrhizal fungus.</title>
        <authorList>
            <person name="Chen E.C.H."/>
            <person name="Morin E."/>
            <person name="Baudet D."/>
            <person name="Noel J."/>
            <person name="Ndikumana S."/>
            <person name="Charron P."/>
            <person name="St-Onge C."/>
            <person name="Giorgi J."/>
            <person name="Grigoriev I.V."/>
            <person name="Roux C."/>
            <person name="Martin F.M."/>
            <person name="Corradi N."/>
        </authorList>
    </citation>
    <scope>NUCLEOTIDE SEQUENCE [LARGE SCALE GENOMIC DNA]</scope>
    <source>
        <strain evidence="3 4">C2</strain>
    </source>
</reference>
<dbReference type="EMBL" id="KT212308">
    <property type="protein sequence ID" value="ANQ32758.1"/>
    <property type="molecule type" value="Genomic_DNA"/>
</dbReference>